<keyword evidence="2" id="KW-1185">Reference proteome</keyword>
<evidence type="ECO:0000313" key="2">
    <source>
        <dbReference type="Proteomes" id="UP000696294"/>
    </source>
</evidence>
<reference evidence="1 2" key="1">
    <citation type="submission" date="2020-03" db="EMBL/GenBank/DDBJ databases">
        <title>WGS of actinomycetes isolated from Thailand.</title>
        <authorList>
            <person name="Thawai C."/>
        </authorList>
    </citation>
    <scope>NUCLEOTIDE SEQUENCE [LARGE SCALE GENOMIC DNA]</scope>
    <source>
        <strain evidence="1 2">FMUSA5-5</strain>
    </source>
</reference>
<dbReference type="InterPro" id="IPR043504">
    <property type="entry name" value="Peptidase_S1_PA_chymotrypsin"/>
</dbReference>
<dbReference type="Proteomes" id="UP000696294">
    <property type="component" value="Unassembled WGS sequence"/>
</dbReference>
<gene>
    <name evidence="1" type="ORF">HCN51_01865</name>
</gene>
<name>A0ABX1ARE3_9ACTN</name>
<comment type="caution">
    <text evidence="1">The sequence shown here is derived from an EMBL/GenBank/DDBJ whole genome shotgun (WGS) entry which is preliminary data.</text>
</comment>
<dbReference type="SUPFAM" id="SSF50494">
    <property type="entry name" value="Trypsin-like serine proteases"/>
    <property type="match status" value="1"/>
</dbReference>
<evidence type="ECO:0008006" key="3">
    <source>
        <dbReference type="Google" id="ProtNLM"/>
    </source>
</evidence>
<organism evidence="1 2">
    <name type="scientific">Nonomuraea composti</name>
    <dbReference type="NCBI Taxonomy" id="2720023"/>
    <lineage>
        <taxon>Bacteria</taxon>
        <taxon>Bacillati</taxon>
        <taxon>Actinomycetota</taxon>
        <taxon>Actinomycetes</taxon>
        <taxon>Streptosporangiales</taxon>
        <taxon>Streptosporangiaceae</taxon>
        <taxon>Nonomuraea</taxon>
    </lineage>
</organism>
<protein>
    <recommendedName>
        <fullName evidence="3">Trypsin-like serine protease</fullName>
    </recommendedName>
</protein>
<evidence type="ECO:0000313" key="1">
    <source>
        <dbReference type="EMBL" id="NJP88215.1"/>
    </source>
</evidence>
<sequence length="322" mass="33518">MISKPLAATQPAAAEIATFWLADGGANLTAATPYNVRTSTSKLLDGGGATPDTKPGTIPPSLPATTSTAAAVTPATSGKVFFLGADGLPHWCTGTAVHSQYRNVVATAAHCGFDIQRTGYALDKWAFVPAYTNGTAPLGLYVGRQLYGHYDFDAYGDFDRGYAFITVYEGVAPSATGEPVNFGRLGDNAGGQGLAWNQPVDSATDVFGYPAGPHPDGTLPYTGDTLESSSGRPTSVQVPSLKGEELLGVGSPFTGEGALGSSWLLRYDKATGQGYLNGVTISVTDRDADLRFDTSMSPYFDGETRSVYTAAATQWTGAVLPT</sequence>
<dbReference type="EMBL" id="JAATEP010000001">
    <property type="protein sequence ID" value="NJP88215.1"/>
    <property type="molecule type" value="Genomic_DNA"/>
</dbReference>
<accession>A0ABX1ARE3</accession>
<dbReference type="InterPro" id="IPR009003">
    <property type="entry name" value="Peptidase_S1_PA"/>
</dbReference>
<dbReference type="Gene3D" id="2.40.10.10">
    <property type="entry name" value="Trypsin-like serine proteases"/>
    <property type="match status" value="2"/>
</dbReference>
<proteinExistence type="predicted"/>